<proteinExistence type="predicted"/>
<dbReference type="InterPro" id="IPR012353">
    <property type="entry name" value="UCP015244"/>
</dbReference>
<accession>A0ABW0ZG33</accession>
<dbReference type="Pfam" id="PF16221">
    <property type="entry name" value="HTH_47"/>
    <property type="match status" value="1"/>
</dbReference>
<evidence type="ECO:0000259" key="1">
    <source>
        <dbReference type="Pfam" id="PF09940"/>
    </source>
</evidence>
<evidence type="ECO:0000313" key="5">
    <source>
        <dbReference type="Proteomes" id="UP001596072"/>
    </source>
</evidence>
<dbReference type="Pfam" id="PF09940">
    <property type="entry name" value="DUF2172"/>
    <property type="match status" value="1"/>
</dbReference>
<evidence type="ECO:0000313" key="4">
    <source>
        <dbReference type="EMBL" id="MFC5729965.1"/>
    </source>
</evidence>
<comment type="caution">
    <text evidence="4">The sequence shown here is derived from an EMBL/GenBank/DDBJ whole genome shotgun (WGS) entry which is preliminary data.</text>
</comment>
<dbReference type="SUPFAM" id="SSF53187">
    <property type="entry name" value="Zn-dependent exopeptidases"/>
    <property type="match status" value="1"/>
</dbReference>
<dbReference type="RefSeq" id="WP_136431435.1">
    <property type="nucleotide sequence ID" value="NZ_JBHSNS010000006.1"/>
</dbReference>
<dbReference type="InterPro" id="IPR032622">
    <property type="entry name" value="UCP01524_HTH"/>
</dbReference>
<dbReference type="Gene3D" id="3.40.630.10">
    <property type="entry name" value="Zn peptidases"/>
    <property type="match status" value="1"/>
</dbReference>
<dbReference type="InterPro" id="IPR032589">
    <property type="entry name" value="DUF4910"/>
</dbReference>
<feature type="domain" description="UCP01524 winged helix-turn-helix" evidence="2">
    <location>
        <begin position="349"/>
        <end position="422"/>
    </location>
</feature>
<protein>
    <submittedName>
        <fullName evidence="4">DUF4910 domain-containing protein</fullName>
    </submittedName>
</protein>
<dbReference type="InterPro" id="IPR036388">
    <property type="entry name" value="WH-like_DNA-bd_sf"/>
</dbReference>
<dbReference type="Gene3D" id="1.10.10.10">
    <property type="entry name" value="Winged helix-like DNA-binding domain superfamily/Winged helix DNA-binding domain"/>
    <property type="match status" value="1"/>
</dbReference>
<feature type="domain" description="DUF4910" evidence="3">
    <location>
        <begin position="10"/>
        <end position="347"/>
    </location>
</feature>
<keyword evidence="5" id="KW-1185">Reference proteome</keyword>
<dbReference type="EMBL" id="JBHSNS010000006">
    <property type="protein sequence ID" value="MFC5729965.1"/>
    <property type="molecule type" value="Genomic_DNA"/>
</dbReference>
<evidence type="ECO:0000259" key="3">
    <source>
        <dbReference type="Pfam" id="PF16254"/>
    </source>
</evidence>
<dbReference type="Proteomes" id="UP001596072">
    <property type="component" value="Unassembled WGS sequence"/>
</dbReference>
<gene>
    <name evidence="4" type="ORF">ACFPQB_13645</name>
</gene>
<sequence>MGDAAGRMREILEELYPLCRSITGDGVRATLERLADRLPAAMERSEVPSGTQVFDWTVNDEWQAREAWIARPDGRRVVDFADHTLHLVNYSTPFRGRLTRQQLLPHLHTLPDQPDLIPYRTTYYHRDWGFCLSHRQLAELGDGPFEVCVDTGLAPGHLSYGEVVLPGETTDEVLLSAHVCHPSLANDNLSGIAVASEVMRALAARDHRRYTYRLILAPGTIGSLTWLSRNADAVRRVRHGLVLTGLGGGGPLVYKRTRHGARPIDRAAAHVVRRRGGEQRDYSPYGYDERQYNALGFDLAVGRLSRTPHGEYPEYHTSADDLDFVTDDQLVESLDAVLGILDVLEHDAAYTNLSPCGEPQLGSRGLYPTMGGTAATEAVMAMLWTLAYSDGSTTLLQIAERADLPFEALHRAARDLCDAGLLGR</sequence>
<organism evidence="4 5">
    <name type="scientific">Nocardioides vastitatis</name>
    <dbReference type="NCBI Taxonomy" id="2568655"/>
    <lineage>
        <taxon>Bacteria</taxon>
        <taxon>Bacillati</taxon>
        <taxon>Actinomycetota</taxon>
        <taxon>Actinomycetes</taxon>
        <taxon>Propionibacteriales</taxon>
        <taxon>Nocardioidaceae</taxon>
        <taxon>Nocardioides</taxon>
    </lineage>
</organism>
<evidence type="ECO:0000259" key="2">
    <source>
        <dbReference type="Pfam" id="PF16221"/>
    </source>
</evidence>
<feature type="domain" description="DUF2172" evidence="1">
    <location>
        <begin position="61"/>
        <end position="151"/>
    </location>
</feature>
<dbReference type="PIRSF" id="PIRSF015244">
    <property type="entry name" value="UCP015244"/>
    <property type="match status" value="1"/>
</dbReference>
<dbReference type="Gene3D" id="3.50.30.90">
    <property type="match status" value="1"/>
</dbReference>
<dbReference type="InterPro" id="IPR032610">
    <property type="entry name" value="DUF2172"/>
</dbReference>
<name>A0ABW0ZG33_9ACTN</name>
<reference evidence="5" key="1">
    <citation type="journal article" date="2019" name="Int. J. Syst. Evol. Microbiol.">
        <title>The Global Catalogue of Microorganisms (GCM) 10K type strain sequencing project: providing services to taxonomists for standard genome sequencing and annotation.</title>
        <authorList>
            <consortium name="The Broad Institute Genomics Platform"/>
            <consortium name="The Broad Institute Genome Sequencing Center for Infectious Disease"/>
            <person name="Wu L."/>
            <person name="Ma J."/>
        </authorList>
    </citation>
    <scope>NUCLEOTIDE SEQUENCE [LARGE SCALE GENOMIC DNA]</scope>
    <source>
        <strain evidence="5">YIM 94188</strain>
    </source>
</reference>
<dbReference type="Pfam" id="PF16254">
    <property type="entry name" value="DUF4910"/>
    <property type="match status" value="1"/>
</dbReference>